<dbReference type="SUPFAM" id="SSF48371">
    <property type="entry name" value="ARM repeat"/>
    <property type="match status" value="1"/>
</dbReference>
<dbReference type="InterPro" id="IPR018870">
    <property type="entry name" value="Tti2"/>
</dbReference>
<dbReference type="GO" id="GO:0110078">
    <property type="term" value="C:TTT Hsp90 cochaperone complex"/>
    <property type="evidence" value="ECO:0007669"/>
    <property type="project" value="InterPro"/>
</dbReference>
<dbReference type="PANTHER" id="PTHR32226:SF2">
    <property type="entry name" value="TELO2-INTERACTING PROTEIN 2"/>
    <property type="match status" value="1"/>
</dbReference>
<dbReference type="PANTHER" id="PTHR32226">
    <property type="entry name" value="TELO2-INTERACTING PROTEIN 2"/>
    <property type="match status" value="1"/>
</dbReference>
<dbReference type="Proteomes" id="UP000178912">
    <property type="component" value="Unassembled WGS sequence"/>
</dbReference>
<organism evidence="2 3">
    <name type="scientific">Rhynchosporium agropyri</name>
    <dbReference type="NCBI Taxonomy" id="914238"/>
    <lineage>
        <taxon>Eukaryota</taxon>
        <taxon>Fungi</taxon>
        <taxon>Dikarya</taxon>
        <taxon>Ascomycota</taxon>
        <taxon>Pezizomycotina</taxon>
        <taxon>Leotiomycetes</taxon>
        <taxon>Helotiales</taxon>
        <taxon>Ploettnerulaceae</taxon>
        <taxon>Rhynchosporium</taxon>
    </lineage>
</organism>
<evidence type="ECO:0000313" key="2">
    <source>
        <dbReference type="EMBL" id="CZT07413.1"/>
    </source>
</evidence>
<dbReference type="GO" id="GO:0005829">
    <property type="term" value="C:cytosol"/>
    <property type="evidence" value="ECO:0007669"/>
    <property type="project" value="TreeGrafter"/>
</dbReference>
<gene>
    <name evidence="2" type="ORF">RAG0_12881</name>
</gene>
<sequence>MTNFARARKAAQVRISKSLDDKDTLELSPKSLAQSYSLFQLHDELVGNNGKQNTKDDLSNLLILRSCLQEGPSRLQREDNDEQYITRLSVWISKSILPTFEVSDHDSSHESILSSHDSSLQFEDKTDSTNASRQKILHIARRKGILGLQSLFKLLTLAKTSNFLTPIPKEVLVSILAFTSTRDIWSTPTSLSTAEQLLALPSVQKSLQAPDFVSTDILQRFVRPLFSASKPRTVTAAGRKAMPSTAPLRRYDFDVERASRPWLHETVYTLAVLEWAVGAISPKILETSWPLVLPPLLTLLDTPGTSILTRGLSLIITLLPKLSPKVLAQSGLASVFSDAIIPTTLYLPSITPLEESLQILPLAYEALFVLYDVQYASLAITPPSSSTSITLKATRESDLQSQLKKRDKARLAYLDTLIRRSIFSTYLHASQHPSIVSLLLKQLTTLIPKLGIHAVKHLKDIFPILASVLTDPFAAARLEDIRVALEAFRVLLKVCWVRIREVGWRREGVKMLVVCWSVLGQVDEDNVIANGIEGLDGKEVLRRVRGECKVTGQVFAKAVGGKVDLKVELKPLLDVEEGIEELFGLGYT</sequence>
<comment type="similarity">
    <text evidence="1">Belongs to the TTI2 family.</text>
</comment>
<name>A0A1E1LA12_9HELO</name>
<evidence type="ECO:0000313" key="3">
    <source>
        <dbReference type="Proteomes" id="UP000178912"/>
    </source>
</evidence>
<dbReference type="OrthoDB" id="6417021at2759"/>
<dbReference type="InterPro" id="IPR016024">
    <property type="entry name" value="ARM-type_fold"/>
</dbReference>
<keyword evidence="3" id="KW-1185">Reference proteome</keyword>
<accession>A0A1E1LA12</accession>
<proteinExistence type="inferred from homology"/>
<dbReference type="GO" id="GO:0005634">
    <property type="term" value="C:nucleus"/>
    <property type="evidence" value="ECO:0007669"/>
    <property type="project" value="TreeGrafter"/>
</dbReference>
<reference evidence="3" key="1">
    <citation type="submission" date="2016-03" db="EMBL/GenBank/DDBJ databases">
        <authorList>
            <person name="Guldener U."/>
        </authorList>
    </citation>
    <scope>NUCLEOTIDE SEQUENCE [LARGE SCALE GENOMIC DNA]</scope>
    <source>
        <strain evidence="3">04CH-RAC-A.6.1</strain>
    </source>
</reference>
<dbReference type="Pfam" id="PF10521">
    <property type="entry name" value="Tti2"/>
    <property type="match status" value="1"/>
</dbReference>
<dbReference type="EMBL" id="FJUX01000095">
    <property type="protein sequence ID" value="CZT07413.1"/>
    <property type="molecule type" value="Genomic_DNA"/>
</dbReference>
<dbReference type="AlphaFoldDB" id="A0A1E1LA12"/>
<protein>
    <submittedName>
        <fullName evidence="2">Uncharacterized protein</fullName>
    </submittedName>
</protein>
<evidence type="ECO:0000256" key="1">
    <source>
        <dbReference type="ARBA" id="ARBA00034736"/>
    </source>
</evidence>